<proteinExistence type="predicted"/>
<feature type="domain" description="MAM" evidence="1">
    <location>
        <begin position="17"/>
        <end position="181"/>
    </location>
</feature>
<evidence type="ECO:0000313" key="3">
    <source>
        <dbReference type="Proteomes" id="UP000762676"/>
    </source>
</evidence>
<dbReference type="PROSITE" id="PS00740">
    <property type="entry name" value="MAM_1"/>
    <property type="match status" value="2"/>
</dbReference>
<dbReference type="GO" id="GO:0016020">
    <property type="term" value="C:membrane"/>
    <property type="evidence" value="ECO:0007669"/>
    <property type="project" value="InterPro"/>
</dbReference>
<dbReference type="PANTHER" id="PTHR23282">
    <property type="entry name" value="APICAL ENDOSOMAL GLYCOPROTEIN PRECURSOR"/>
    <property type="match status" value="1"/>
</dbReference>
<dbReference type="PROSITE" id="PS50060">
    <property type="entry name" value="MAM_2"/>
    <property type="match status" value="2"/>
</dbReference>
<reference evidence="2 3" key="1">
    <citation type="journal article" date="2021" name="Elife">
        <title>Chloroplast acquisition without the gene transfer in kleptoplastic sea slugs, Plakobranchus ocellatus.</title>
        <authorList>
            <person name="Maeda T."/>
            <person name="Takahashi S."/>
            <person name="Yoshida T."/>
            <person name="Shimamura S."/>
            <person name="Takaki Y."/>
            <person name="Nagai Y."/>
            <person name="Toyoda A."/>
            <person name="Suzuki Y."/>
            <person name="Arimoto A."/>
            <person name="Ishii H."/>
            <person name="Satoh N."/>
            <person name="Nishiyama T."/>
            <person name="Hasebe M."/>
            <person name="Maruyama T."/>
            <person name="Minagawa J."/>
            <person name="Obokata J."/>
            <person name="Shigenobu S."/>
        </authorList>
    </citation>
    <scope>NUCLEOTIDE SEQUENCE [LARGE SCALE GENOMIC DNA]</scope>
</reference>
<dbReference type="CDD" id="cd06263">
    <property type="entry name" value="MAM"/>
    <property type="match status" value="2"/>
</dbReference>
<protein>
    <submittedName>
        <fullName evidence="2">MAM and LDL-receptor class A domain-containing protein 1</fullName>
    </submittedName>
</protein>
<feature type="domain" description="MAM" evidence="1">
    <location>
        <begin position="185"/>
        <end position="349"/>
    </location>
</feature>
<dbReference type="PANTHER" id="PTHR23282:SF142">
    <property type="entry name" value="MAM DOMAIN-CONTAINING PROTEIN"/>
    <property type="match status" value="1"/>
</dbReference>
<dbReference type="Pfam" id="PF00629">
    <property type="entry name" value="MAM"/>
    <property type="match status" value="2"/>
</dbReference>
<gene>
    <name evidence="2" type="ORF">ElyMa_000950600</name>
</gene>
<dbReference type="Gene3D" id="2.60.120.200">
    <property type="match status" value="2"/>
</dbReference>
<dbReference type="InterPro" id="IPR051560">
    <property type="entry name" value="MAM_domain-containing"/>
</dbReference>
<sequence>MILTHETAFADPITEELECSFENDLCDFLQSSNDQFNWTLRTGQTPTLHTGPDCDPVSCENGQYLYIETTRPRSYGEMARLETPYIGGSGKRCLSFYYHMYGISTGILKVKQRSLLTGLELVLWSTSGNQGNSWHQHTVSYSALNCYKIIFEGYVGSNGVVSYKGDIAIDEIKIHLHECSGSLWFDCNFENDVCGWKNSSVANQTFQLDWRRHKGNTATPGTGPSRDRSHADGYYLYVESSRTLVGDLAHLVSPSMESSSTGYCVGFYYHMYGDKSGNLTMFIEPEGGTKQQLWKIIGDQGDSWHNQQVNISSAQASQTFKILFEAALAGSTGDIALDDFTISKSLCGS</sequence>
<evidence type="ECO:0000313" key="2">
    <source>
        <dbReference type="EMBL" id="GFR95685.1"/>
    </source>
</evidence>
<comment type="caution">
    <text evidence="2">The sequence shown here is derived from an EMBL/GenBank/DDBJ whole genome shotgun (WGS) entry which is preliminary data.</text>
</comment>
<name>A0AAV4HFQ1_9GAST</name>
<dbReference type="Proteomes" id="UP000762676">
    <property type="component" value="Unassembled WGS sequence"/>
</dbReference>
<dbReference type="SMART" id="SM00137">
    <property type="entry name" value="MAM"/>
    <property type="match status" value="2"/>
</dbReference>
<dbReference type="AlphaFoldDB" id="A0AAV4HFQ1"/>
<dbReference type="InterPro" id="IPR013320">
    <property type="entry name" value="ConA-like_dom_sf"/>
</dbReference>
<dbReference type="EMBL" id="BMAT01001923">
    <property type="protein sequence ID" value="GFR95685.1"/>
    <property type="molecule type" value="Genomic_DNA"/>
</dbReference>
<dbReference type="InterPro" id="IPR000998">
    <property type="entry name" value="MAM_dom"/>
</dbReference>
<organism evidence="2 3">
    <name type="scientific">Elysia marginata</name>
    <dbReference type="NCBI Taxonomy" id="1093978"/>
    <lineage>
        <taxon>Eukaryota</taxon>
        <taxon>Metazoa</taxon>
        <taxon>Spiralia</taxon>
        <taxon>Lophotrochozoa</taxon>
        <taxon>Mollusca</taxon>
        <taxon>Gastropoda</taxon>
        <taxon>Heterobranchia</taxon>
        <taxon>Euthyneura</taxon>
        <taxon>Panpulmonata</taxon>
        <taxon>Sacoglossa</taxon>
        <taxon>Placobranchoidea</taxon>
        <taxon>Plakobranchidae</taxon>
        <taxon>Elysia</taxon>
    </lineage>
</organism>
<evidence type="ECO:0000259" key="1">
    <source>
        <dbReference type="PROSITE" id="PS50060"/>
    </source>
</evidence>
<keyword evidence="3" id="KW-1185">Reference proteome</keyword>
<accession>A0AAV4HFQ1</accession>
<dbReference type="SUPFAM" id="SSF49899">
    <property type="entry name" value="Concanavalin A-like lectins/glucanases"/>
    <property type="match status" value="2"/>
</dbReference>